<evidence type="ECO:0000313" key="1">
    <source>
        <dbReference type="EMBL" id="OGK40519.1"/>
    </source>
</evidence>
<dbReference type="EMBL" id="MGAF01000032">
    <property type="protein sequence ID" value="OGK40519.1"/>
    <property type="molecule type" value="Genomic_DNA"/>
</dbReference>
<name>A0A1F7IAY5_9BACT</name>
<evidence type="ECO:0008006" key="3">
    <source>
        <dbReference type="Google" id="ProtNLM"/>
    </source>
</evidence>
<dbReference type="AlphaFoldDB" id="A0A1F7IAY5"/>
<reference evidence="1 2" key="1">
    <citation type="journal article" date="2016" name="Nat. Commun.">
        <title>Thousands of microbial genomes shed light on interconnected biogeochemical processes in an aquifer system.</title>
        <authorList>
            <person name="Anantharaman K."/>
            <person name="Brown C.T."/>
            <person name="Hug L.A."/>
            <person name="Sharon I."/>
            <person name="Castelle C.J."/>
            <person name="Probst A.J."/>
            <person name="Thomas B.C."/>
            <person name="Singh A."/>
            <person name="Wilkins M.J."/>
            <person name="Karaoz U."/>
            <person name="Brodie E.L."/>
            <person name="Williams K.H."/>
            <person name="Hubbard S.S."/>
            <person name="Banfield J.F."/>
        </authorList>
    </citation>
    <scope>NUCLEOTIDE SEQUENCE [LARGE SCALE GENOMIC DNA]</scope>
</reference>
<organism evidence="1 2">
    <name type="scientific">Candidatus Roizmanbacteria bacterium RIFCSPLOWO2_01_FULL_35_13</name>
    <dbReference type="NCBI Taxonomy" id="1802055"/>
    <lineage>
        <taxon>Bacteria</taxon>
        <taxon>Candidatus Roizmaniibacteriota</taxon>
    </lineage>
</organism>
<dbReference type="Proteomes" id="UP000179270">
    <property type="component" value="Unassembled WGS sequence"/>
</dbReference>
<dbReference type="Gene3D" id="3.40.50.300">
    <property type="entry name" value="P-loop containing nucleotide triphosphate hydrolases"/>
    <property type="match status" value="1"/>
</dbReference>
<evidence type="ECO:0000313" key="2">
    <source>
        <dbReference type="Proteomes" id="UP000179270"/>
    </source>
</evidence>
<protein>
    <recommendedName>
        <fullName evidence="3">(d)CMP kinase</fullName>
    </recommendedName>
</protein>
<dbReference type="InterPro" id="IPR027417">
    <property type="entry name" value="P-loop_NTPase"/>
</dbReference>
<gene>
    <name evidence="1" type="ORF">A3A74_02920</name>
</gene>
<dbReference type="Pfam" id="PF13189">
    <property type="entry name" value="Cytidylate_kin2"/>
    <property type="match status" value="1"/>
</dbReference>
<dbReference type="SUPFAM" id="SSF52540">
    <property type="entry name" value="P-loop containing nucleoside triphosphate hydrolases"/>
    <property type="match status" value="1"/>
</dbReference>
<accession>A0A1F7IAY5</accession>
<dbReference type="STRING" id="1802055.A3A74_02920"/>
<comment type="caution">
    <text evidence="1">The sequence shown here is derived from an EMBL/GenBank/DDBJ whole genome shotgun (WGS) entry which is preliminary data.</text>
</comment>
<proteinExistence type="predicted"/>
<sequence>MKYSKITISGKICTGKTTLFWNLQKKLNWPVFSTSQYFRDLARFKKFSLEKAQEQNERTTKEVDFRVRDLLKTKGNLIAEGWMTGIMAEKLPRILKILLVCTDQKRIKRFSQREKISLTEAKKRITKREISLFDKLERIYNRRDFVNPKNYNLVVDTSELTPGQVLQTVVDKLI</sequence>